<keyword evidence="4" id="KW-1185">Reference proteome</keyword>
<feature type="region of interest" description="Disordered" evidence="1">
    <location>
        <begin position="853"/>
        <end position="882"/>
    </location>
</feature>
<proteinExistence type="predicted"/>
<feature type="domain" description="Azaphilone pigments biosynthesis cluster protein L N-terminal" evidence="2">
    <location>
        <begin position="2"/>
        <end position="152"/>
    </location>
</feature>
<protein>
    <recommendedName>
        <fullName evidence="2">Azaphilone pigments biosynthesis cluster protein L N-terminal domain-containing protein</fullName>
    </recommendedName>
</protein>
<name>A0A8J2IDU6_9PLEO</name>
<dbReference type="RefSeq" id="XP_043175575.1">
    <property type="nucleotide sequence ID" value="XM_043319640.1"/>
</dbReference>
<comment type="caution">
    <text evidence="3">The sequence shown here is derived from an EMBL/GenBank/DDBJ whole genome shotgun (WGS) entry which is preliminary data.</text>
</comment>
<sequence length="882" mass="99581">MADPFSITGSAVGVVSLAIQLCKGLEWYVSGVKDAKDKAEQIAAETEELANLLELLETIIGRVNQSQSVSATHTGIASCADAIVTIRKKLKPDDQTSSGGIKSSLKRLGKRMTFPFKEADIKYWKDALNTIQQSLQTALLALVIDQQRLASEDIRLCFTQLSLEQSTQHFSGLQLQRDNFDRTQLQLAGQSQILDTGFTATSHSLRSLHADVYKLQHSMQPIVSQTPYLGHLPRLQSTLERMVLTSFTHAVPTNRSQEAKLNEVCLTTDYTLETDVMSLRSLQRKGRRLNRRFAQVACTCQPQTSALGYQSKQLSLICTRTSNHDPQCPQSSIQGAVTDLQLRATLCSLILRTKVSLSLKLSYDAGFSVTQNLQCHRVVDESSPAFALVKNLVWFDNNMSDEIFRGEVDRLFAMFQHKQASPHDRLEDGSTLLHHLCFYVRLSSSFGNGNSLEATANLRYLFTVLLLHMSTEALETNDEGLTCVDELVMNVRPQHSDFYMNLLTTLLKHDLQVTRYGLLQIVSISAERSMAFAGFPFKSFVNPLLDDSELLEAIIMKSDNHIRHVLNQAQDPQALDPESVAYALAMATINGWIEGCKSMLEAGLMTCLDKDYRIFNPAILLRCSVGTNQLDMLQFWLSQREKHKSFQLGVIGSVEDMLDADDRNMNASYNMDEIRILVEYLSSSRHDIRLLAEEHGRALVDTDGQHLSLQPITKLLLDLTFWVDEAARSLELCHIIHEYIRLFVFSYLELRHICCDINRIEHDGDKDPDCTRQPYPRYSPREEQRIKNEDTHLHAVLEELVSQLISQYDSVGKSLQDFVVDVLLPKMRETATALKEEDKALYALGRRELGVIIHEDEAESEQGESSEEEEATDVEEESEEEY</sequence>
<evidence type="ECO:0000313" key="3">
    <source>
        <dbReference type="EMBL" id="CAG5188619.1"/>
    </source>
</evidence>
<dbReference type="Pfam" id="PF17111">
    <property type="entry name" value="PigL_N"/>
    <property type="match status" value="1"/>
</dbReference>
<dbReference type="InterPro" id="IPR031348">
    <property type="entry name" value="PigL_N"/>
</dbReference>
<evidence type="ECO:0000256" key="1">
    <source>
        <dbReference type="SAM" id="MobiDB-lite"/>
    </source>
</evidence>
<reference evidence="3" key="1">
    <citation type="submission" date="2021-05" db="EMBL/GenBank/DDBJ databases">
        <authorList>
            <person name="Stam R."/>
        </authorList>
    </citation>
    <scope>NUCLEOTIDE SEQUENCE</scope>
    <source>
        <strain evidence="3">CS162</strain>
    </source>
</reference>
<feature type="region of interest" description="Disordered" evidence="1">
    <location>
        <begin position="765"/>
        <end position="784"/>
    </location>
</feature>
<evidence type="ECO:0000259" key="2">
    <source>
        <dbReference type="Pfam" id="PF17111"/>
    </source>
</evidence>
<dbReference type="AlphaFoldDB" id="A0A8J2IDU6"/>
<dbReference type="Proteomes" id="UP000676310">
    <property type="component" value="Unassembled WGS sequence"/>
</dbReference>
<accession>A0A8J2IDU6</accession>
<dbReference type="OrthoDB" id="1577640at2759"/>
<organism evidence="3 4">
    <name type="scientific">Alternaria atra</name>
    <dbReference type="NCBI Taxonomy" id="119953"/>
    <lineage>
        <taxon>Eukaryota</taxon>
        <taxon>Fungi</taxon>
        <taxon>Dikarya</taxon>
        <taxon>Ascomycota</taxon>
        <taxon>Pezizomycotina</taxon>
        <taxon>Dothideomycetes</taxon>
        <taxon>Pleosporomycetidae</taxon>
        <taxon>Pleosporales</taxon>
        <taxon>Pleosporineae</taxon>
        <taxon>Pleosporaceae</taxon>
        <taxon>Alternaria</taxon>
        <taxon>Alternaria sect. Ulocladioides</taxon>
    </lineage>
</organism>
<dbReference type="EMBL" id="CAJRGZ010000032">
    <property type="protein sequence ID" value="CAG5188619.1"/>
    <property type="molecule type" value="Genomic_DNA"/>
</dbReference>
<evidence type="ECO:0000313" key="4">
    <source>
        <dbReference type="Proteomes" id="UP000676310"/>
    </source>
</evidence>
<feature type="compositionally biased region" description="Acidic residues" evidence="1">
    <location>
        <begin position="856"/>
        <end position="882"/>
    </location>
</feature>
<dbReference type="GeneID" id="67012329"/>
<gene>
    <name evidence="3" type="ORF">ALTATR162_LOCUS11996</name>
</gene>